<protein>
    <submittedName>
        <fullName evidence="2">Uncharacterized protein</fullName>
    </submittedName>
</protein>
<organism evidence="1 2">
    <name type="scientific">Pyricularia grisea</name>
    <name type="common">Crabgrass-specific blast fungus</name>
    <name type="synonym">Magnaporthe grisea</name>
    <dbReference type="NCBI Taxonomy" id="148305"/>
    <lineage>
        <taxon>Eukaryota</taxon>
        <taxon>Fungi</taxon>
        <taxon>Dikarya</taxon>
        <taxon>Ascomycota</taxon>
        <taxon>Pezizomycotina</taxon>
        <taxon>Sordariomycetes</taxon>
        <taxon>Sordariomycetidae</taxon>
        <taxon>Magnaporthales</taxon>
        <taxon>Pyriculariaceae</taxon>
        <taxon>Pyricularia</taxon>
    </lineage>
</organism>
<dbReference type="Proteomes" id="UP000515153">
    <property type="component" value="Unplaced"/>
</dbReference>
<name>A0A6P8BMQ5_PYRGI</name>
<gene>
    <name evidence="2" type="ORF">PgNI_01384</name>
</gene>
<evidence type="ECO:0000313" key="2">
    <source>
        <dbReference type="RefSeq" id="XP_030988189.1"/>
    </source>
</evidence>
<keyword evidence="1" id="KW-1185">Reference proteome</keyword>
<sequence>MPLAADALKLWHGVHRPVVSEPLRQKGSRTLHKGEIK</sequence>
<evidence type="ECO:0000313" key="1">
    <source>
        <dbReference type="Proteomes" id="UP000515153"/>
    </source>
</evidence>
<reference evidence="2" key="3">
    <citation type="submission" date="2025-08" db="UniProtKB">
        <authorList>
            <consortium name="RefSeq"/>
        </authorList>
    </citation>
    <scope>IDENTIFICATION</scope>
    <source>
        <strain evidence="2">NI907</strain>
    </source>
</reference>
<dbReference type="AlphaFoldDB" id="A0A6P8BMQ5"/>
<dbReference type="GeneID" id="41956371"/>
<proteinExistence type="predicted"/>
<reference evidence="2" key="2">
    <citation type="submission" date="2019-10" db="EMBL/GenBank/DDBJ databases">
        <authorList>
            <consortium name="NCBI Genome Project"/>
        </authorList>
    </citation>
    <scope>NUCLEOTIDE SEQUENCE</scope>
    <source>
        <strain evidence="2">NI907</strain>
    </source>
</reference>
<dbReference type="RefSeq" id="XP_030988189.1">
    <property type="nucleotide sequence ID" value="XM_031121457.1"/>
</dbReference>
<accession>A0A6P8BMQ5</accession>
<reference evidence="2" key="1">
    <citation type="journal article" date="2019" name="Mol. Biol. Evol.">
        <title>Blast fungal genomes show frequent chromosomal changes, gene gains and losses, and effector gene turnover.</title>
        <authorList>
            <person name="Gomez Luciano L.B."/>
            <person name="Jason Tsai I."/>
            <person name="Chuma I."/>
            <person name="Tosa Y."/>
            <person name="Chen Y.H."/>
            <person name="Li J.Y."/>
            <person name="Li M.Y."/>
            <person name="Jade Lu M.Y."/>
            <person name="Nakayashiki H."/>
            <person name="Li W.H."/>
        </authorList>
    </citation>
    <scope>NUCLEOTIDE SEQUENCE</scope>
    <source>
        <strain evidence="2">NI907</strain>
    </source>
</reference>
<dbReference type="KEGG" id="pgri:PgNI_01384"/>